<evidence type="ECO:0000256" key="1">
    <source>
        <dbReference type="PROSITE-ProRule" id="PRU00182"/>
    </source>
</evidence>
<evidence type="ECO:0000313" key="4">
    <source>
        <dbReference type="Proteomes" id="UP001156102"/>
    </source>
</evidence>
<dbReference type="AlphaFoldDB" id="A0AA41X795"/>
<dbReference type="Gene3D" id="3.30.1370.160">
    <property type="match status" value="1"/>
</dbReference>
<sequence length="255" mass="28858">MSIYDHFRPEEAVFVDKVLEWKDAAEHYHKVKLTDFLDPREQQIISMLIGAQADAAVAFSGAAPQAERRRALIYPAYLQPLEEEFQLQLLEVEYPAKFYTIEHRQVLGALMSLGLKREKYGDILIQDERAQIVAAREVSDYIAANLQSIGRAKVTVKAAKEAIQLTEVWEENTGTVSSLRLDVLAAELFNVSRQKIQTLIKGGVVKVNWKVVEQTSYECFSGDMLSVRGYGRGKLMSVDGKSKKDKWKISYGLLK</sequence>
<reference evidence="3" key="1">
    <citation type="submission" date="2022-07" db="EMBL/GenBank/DDBJ databases">
        <authorList>
            <person name="Li W.-J."/>
            <person name="Deng Q.-Q."/>
        </authorList>
    </citation>
    <scope>NUCLEOTIDE SEQUENCE</scope>
    <source>
        <strain evidence="3">SYSU M60031</strain>
    </source>
</reference>
<comment type="caution">
    <text evidence="3">The sequence shown here is derived from an EMBL/GenBank/DDBJ whole genome shotgun (WGS) entry which is preliminary data.</text>
</comment>
<name>A0AA41X795_9BACI</name>
<accession>A0AA41X795</accession>
<dbReference type="RefSeq" id="WP_254760148.1">
    <property type="nucleotide sequence ID" value="NZ_JANCLT010000010.1"/>
</dbReference>
<dbReference type="InterPro" id="IPR040591">
    <property type="entry name" value="RqcP2_RBD"/>
</dbReference>
<dbReference type="Pfam" id="PF17774">
    <property type="entry name" value="YlmH_RBD"/>
    <property type="match status" value="1"/>
</dbReference>
<dbReference type="SUPFAM" id="SSF55174">
    <property type="entry name" value="Alpha-L RNA-binding motif"/>
    <property type="match status" value="1"/>
</dbReference>
<dbReference type="InterPro" id="IPR002942">
    <property type="entry name" value="S4_RNA-bd"/>
</dbReference>
<dbReference type="Gene3D" id="3.30.70.330">
    <property type="match status" value="1"/>
</dbReference>
<gene>
    <name evidence="3" type="ORF">NK662_17040</name>
</gene>
<evidence type="ECO:0000259" key="2">
    <source>
        <dbReference type="SMART" id="SM00363"/>
    </source>
</evidence>
<keyword evidence="4" id="KW-1185">Reference proteome</keyword>
<evidence type="ECO:0000313" key="3">
    <source>
        <dbReference type="EMBL" id="MCP8970229.1"/>
    </source>
</evidence>
<dbReference type="SMART" id="SM00363">
    <property type="entry name" value="S4"/>
    <property type="match status" value="1"/>
</dbReference>
<feature type="domain" description="RNA-binding S4" evidence="2">
    <location>
        <begin position="179"/>
        <end position="241"/>
    </location>
</feature>
<protein>
    <submittedName>
        <fullName evidence="3">RNA-binding protein</fullName>
    </submittedName>
</protein>
<dbReference type="Proteomes" id="UP001156102">
    <property type="component" value="Unassembled WGS sequence"/>
</dbReference>
<dbReference type="CDD" id="cd00165">
    <property type="entry name" value="S4"/>
    <property type="match status" value="1"/>
</dbReference>
<dbReference type="EMBL" id="JANCLT010000010">
    <property type="protein sequence ID" value="MCP8970229.1"/>
    <property type="molecule type" value="Genomic_DNA"/>
</dbReference>
<dbReference type="GO" id="GO:0003723">
    <property type="term" value="F:RNA binding"/>
    <property type="evidence" value="ECO:0007669"/>
    <property type="project" value="UniProtKB-KW"/>
</dbReference>
<dbReference type="PANTHER" id="PTHR13633">
    <property type="entry name" value="MITOCHONDRIAL TRANSCRIPTION RESCUE FACTOR 1"/>
    <property type="match status" value="1"/>
</dbReference>
<dbReference type="InterPro" id="IPR012677">
    <property type="entry name" value="Nucleotide-bd_a/b_plait_sf"/>
</dbReference>
<keyword evidence="1" id="KW-0694">RNA-binding</keyword>
<organism evidence="3 4">
    <name type="scientific">Ectobacillus ponti</name>
    <dbReference type="NCBI Taxonomy" id="2961894"/>
    <lineage>
        <taxon>Bacteria</taxon>
        <taxon>Bacillati</taxon>
        <taxon>Bacillota</taxon>
        <taxon>Bacilli</taxon>
        <taxon>Bacillales</taxon>
        <taxon>Bacillaceae</taxon>
        <taxon>Ectobacillus</taxon>
    </lineage>
</organism>
<dbReference type="InterPro" id="IPR036986">
    <property type="entry name" value="S4_RNA-bd_sf"/>
</dbReference>
<dbReference type="Pfam" id="PF01479">
    <property type="entry name" value="S4"/>
    <property type="match status" value="1"/>
</dbReference>
<proteinExistence type="predicted"/>
<dbReference type="PROSITE" id="PS50889">
    <property type="entry name" value="S4"/>
    <property type="match status" value="1"/>
</dbReference>
<dbReference type="PANTHER" id="PTHR13633:SF3">
    <property type="entry name" value="MITOCHONDRIAL TRANSCRIPTION RESCUE FACTOR 1"/>
    <property type="match status" value="1"/>
</dbReference>
<dbReference type="Gene3D" id="3.10.290.10">
    <property type="entry name" value="RNA-binding S4 domain"/>
    <property type="match status" value="1"/>
</dbReference>